<dbReference type="Proteomes" id="UP000765509">
    <property type="component" value="Unassembled WGS sequence"/>
</dbReference>
<comment type="caution">
    <text evidence="2">The sequence shown here is derived from an EMBL/GenBank/DDBJ whole genome shotgun (WGS) entry which is preliminary data.</text>
</comment>
<evidence type="ECO:0000313" key="2">
    <source>
        <dbReference type="EMBL" id="MBW0478747.1"/>
    </source>
</evidence>
<accession>A0A9Q3C7X3</accession>
<protein>
    <submittedName>
        <fullName evidence="2">Uncharacterized protein</fullName>
    </submittedName>
</protein>
<reference evidence="2" key="1">
    <citation type="submission" date="2021-03" db="EMBL/GenBank/DDBJ databases">
        <title>Draft genome sequence of rust myrtle Austropuccinia psidii MF-1, a brazilian biotype.</title>
        <authorList>
            <person name="Quecine M.C."/>
            <person name="Pachon D.M.R."/>
            <person name="Bonatelli M.L."/>
            <person name="Correr F.H."/>
            <person name="Franceschini L.M."/>
            <person name="Leite T.F."/>
            <person name="Margarido G.R.A."/>
            <person name="Almeida C.A."/>
            <person name="Ferrarezi J.A."/>
            <person name="Labate C.A."/>
        </authorList>
    </citation>
    <scope>NUCLEOTIDE SEQUENCE</scope>
    <source>
        <strain evidence="2">MF-1</strain>
    </source>
</reference>
<dbReference type="AlphaFoldDB" id="A0A9Q3C7X3"/>
<name>A0A9Q3C7X3_9BASI</name>
<keyword evidence="3" id="KW-1185">Reference proteome</keyword>
<gene>
    <name evidence="2" type="ORF">O181_018462</name>
</gene>
<proteinExistence type="predicted"/>
<feature type="compositionally biased region" description="Basic and acidic residues" evidence="1">
    <location>
        <begin position="16"/>
        <end position="25"/>
    </location>
</feature>
<sequence>MKDLTQKIENPQPQEHQSKDTGKESVKEVLNQLKHHSEVVESTKKTQKINKKYQIFTQSSLKLRPRYPLPPISSSYKPYLPAQIDPRQPLKCYVSIEERNSAIRCNHITEDLERRAVFKHGGTYLFPNFQRVFTEGPTSAKEWRPRYSSTPATAPLKSPILTLPHPHLILSAAYHAYAPAAPSRYDPNAATPSPTSPPPLTILMLPLHPHDMPPMLPPHVCPHPSLCFRTPALSSLTLTILTLPY</sequence>
<feature type="region of interest" description="Disordered" evidence="1">
    <location>
        <begin position="1"/>
        <end position="25"/>
    </location>
</feature>
<dbReference type="EMBL" id="AVOT02005305">
    <property type="protein sequence ID" value="MBW0478747.1"/>
    <property type="molecule type" value="Genomic_DNA"/>
</dbReference>
<evidence type="ECO:0000313" key="3">
    <source>
        <dbReference type="Proteomes" id="UP000765509"/>
    </source>
</evidence>
<organism evidence="2 3">
    <name type="scientific">Austropuccinia psidii MF-1</name>
    <dbReference type="NCBI Taxonomy" id="1389203"/>
    <lineage>
        <taxon>Eukaryota</taxon>
        <taxon>Fungi</taxon>
        <taxon>Dikarya</taxon>
        <taxon>Basidiomycota</taxon>
        <taxon>Pucciniomycotina</taxon>
        <taxon>Pucciniomycetes</taxon>
        <taxon>Pucciniales</taxon>
        <taxon>Sphaerophragmiaceae</taxon>
        <taxon>Austropuccinia</taxon>
    </lineage>
</organism>
<evidence type="ECO:0000256" key="1">
    <source>
        <dbReference type="SAM" id="MobiDB-lite"/>
    </source>
</evidence>